<evidence type="ECO:0000256" key="3">
    <source>
        <dbReference type="ARBA" id="ARBA00023163"/>
    </source>
</evidence>
<evidence type="ECO:0000256" key="1">
    <source>
        <dbReference type="ARBA" id="ARBA00023015"/>
    </source>
</evidence>
<reference evidence="5 6" key="1">
    <citation type="submission" date="2017-05" db="EMBL/GenBank/DDBJ databases">
        <authorList>
            <person name="Varghese N."/>
            <person name="Submissions S."/>
        </authorList>
    </citation>
    <scope>NUCLEOTIDE SEQUENCE [LARGE SCALE GENOMIC DNA]</scope>
    <source>
        <strain evidence="5 6">DSM 19036</strain>
    </source>
</reference>
<dbReference type="Proteomes" id="UP000320300">
    <property type="component" value="Unassembled WGS sequence"/>
</dbReference>
<evidence type="ECO:0000259" key="4">
    <source>
        <dbReference type="PROSITE" id="PS01124"/>
    </source>
</evidence>
<dbReference type="PROSITE" id="PS01124">
    <property type="entry name" value="HTH_ARAC_FAMILY_2"/>
    <property type="match status" value="1"/>
</dbReference>
<dbReference type="OrthoDB" id="9816214at2"/>
<evidence type="ECO:0000313" key="6">
    <source>
        <dbReference type="Proteomes" id="UP000320300"/>
    </source>
</evidence>
<dbReference type="EMBL" id="FXTN01000015">
    <property type="protein sequence ID" value="SMO98069.1"/>
    <property type="molecule type" value="Genomic_DNA"/>
</dbReference>
<dbReference type="PANTHER" id="PTHR43280">
    <property type="entry name" value="ARAC-FAMILY TRANSCRIPTIONAL REGULATOR"/>
    <property type="match status" value="1"/>
</dbReference>
<dbReference type="SMART" id="SM00342">
    <property type="entry name" value="HTH_ARAC"/>
    <property type="match status" value="1"/>
</dbReference>
<feature type="domain" description="HTH araC/xylS-type" evidence="4">
    <location>
        <begin position="197"/>
        <end position="302"/>
    </location>
</feature>
<protein>
    <submittedName>
        <fullName evidence="5">Helix-turn-helix domain-containing protein</fullName>
    </submittedName>
</protein>
<gene>
    <name evidence="5" type="ORF">SAMN06265348_115126</name>
</gene>
<dbReference type="InterPro" id="IPR018060">
    <property type="entry name" value="HTH_AraC"/>
</dbReference>
<sequence length="304" mass="35548">MKEVRKLKSLIEFHRSRGLPPPLHPLISVVDYADVRLSPENNNVNWVFDFYSIALKRNLATKMKYGQQQYDFDEGLMFFIAPGQVLSIEVEQEQQENKSGWMLLVHPDFFWNTSLTKNIRQYEFFDYSVSEALFLSDNEEAILNGIVQNIRQEHRSNIDKFSQNIIISQIETLLNYSERFYQRQFITRRVTNHQILERMEGILARFFADENLPASKLPTVQYLTNELNISSGYLSRLLKELTGFSTAQHIQNKIIEKAKERLSTSDLSVSEIAYELGFEHSQSFSKMFKLNTNLSPLEFRSSFS</sequence>
<organism evidence="5 6">
    <name type="scientific">Pedobacter westerhofensis</name>
    <dbReference type="NCBI Taxonomy" id="425512"/>
    <lineage>
        <taxon>Bacteria</taxon>
        <taxon>Pseudomonadati</taxon>
        <taxon>Bacteroidota</taxon>
        <taxon>Sphingobacteriia</taxon>
        <taxon>Sphingobacteriales</taxon>
        <taxon>Sphingobacteriaceae</taxon>
        <taxon>Pedobacter</taxon>
    </lineage>
</organism>
<dbReference type="GO" id="GO:0003700">
    <property type="term" value="F:DNA-binding transcription factor activity"/>
    <property type="evidence" value="ECO:0007669"/>
    <property type="project" value="InterPro"/>
</dbReference>
<keyword evidence="3" id="KW-0804">Transcription</keyword>
<dbReference type="PANTHER" id="PTHR43280:SF32">
    <property type="entry name" value="TRANSCRIPTIONAL REGULATORY PROTEIN"/>
    <property type="match status" value="1"/>
</dbReference>
<dbReference type="Gene3D" id="1.10.10.60">
    <property type="entry name" value="Homeodomain-like"/>
    <property type="match status" value="1"/>
</dbReference>
<dbReference type="SUPFAM" id="SSF46689">
    <property type="entry name" value="Homeodomain-like"/>
    <property type="match status" value="1"/>
</dbReference>
<dbReference type="Pfam" id="PF12833">
    <property type="entry name" value="HTH_18"/>
    <property type="match status" value="1"/>
</dbReference>
<evidence type="ECO:0000313" key="5">
    <source>
        <dbReference type="EMBL" id="SMO98069.1"/>
    </source>
</evidence>
<proteinExistence type="predicted"/>
<name>A0A521FPI0_9SPHI</name>
<accession>A0A521FPI0</accession>
<keyword evidence="1" id="KW-0805">Transcription regulation</keyword>
<dbReference type="GO" id="GO:0043565">
    <property type="term" value="F:sequence-specific DNA binding"/>
    <property type="evidence" value="ECO:0007669"/>
    <property type="project" value="InterPro"/>
</dbReference>
<keyword evidence="2" id="KW-0238">DNA-binding</keyword>
<dbReference type="AlphaFoldDB" id="A0A521FPI0"/>
<keyword evidence="6" id="KW-1185">Reference proteome</keyword>
<dbReference type="RefSeq" id="WP_142530934.1">
    <property type="nucleotide sequence ID" value="NZ_CBCSJO010000014.1"/>
</dbReference>
<evidence type="ECO:0000256" key="2">
    <source>
        <dbReference type="ARBA" id="ARBA00023125"/>
    </source>
</evidence>
<dbReference type="InterPro" id="IPR009057">
    <property type="entry name" value="Homeodomain-like_sf"/>
</dbReference>